<proteinExistence type="predicted"/>
<evidence type="ECO:0000256" key="1">
    <source>
        <dbReference type="SAM" id="MobiDB-lite"/>
    </source>
</evidence>
<reference evidence="2 3" key="1">
    <citation type="journal article" date="2023" name="G3 (Bethesda)">
        <title>A chromosome-level genome assembly of Zasmidium syzygii isolated from banana leaves.</title>
        <authorList>
            <person name="van Westerhoven A.C."/>
            <person name="Mehrabi R."/>
            <person name="Talebi R."/>
            <person name="Steentjes M.B.F."/>
            <person name="Corcolon B."/>
            <person name="Chong P.A."/>
            <person name="Kema G.H.J."/>
            <person name="Seidl M.F."/>
        </authorList>
    </citation>
    <scope>NUCLEOTIDE SEQUENCE [LARGE SCALE GENOMIC DNA]</scope>
    <source>
        <strain evidence="2 3">P124</strain>
    </source>
</reference>
<feature type="region of interest" description="Disordered" evidence="1">
    <location>
        <begin position="103"/>
        <end position="126"/>
    </location>
</feature>
<dbReference type="EMBL" id="JAXOVC010000006">
    <property type="protein sequence ID" value="KAK4500767.1"/>
    <property type="molecule type" value="Genomic_DNA"/>
</dbReference>
<comment type="caution">
    <text evidence="2">The sequence shown here is derived from an EMBL/GenBank/DDBJ whole genome shotgun (WGS) entry which is preliminary data.</text>
</comment>
<evidence type="ECO:0000313" key="2">
    <source>
        <dbReference type="EMBL" id="KAK4500767.1"/>
    </source>
</evidence>
<gene>
    <name evidence="2" type="ORF">PRZ48_008957</name>
</gene>
<name>A0ABR0EGY9_ZASCE</name>
<dbReference type="Proteomes" id="UP001305779">
    <property type="component" value="Unassembled WGS sequence"/>
</dbReference>
<protein>
    <recommendedName>
        <fullName evidence="4">F-box domain-containing protein</fullName>
    </recommendedName>
</protein>
<sequence length="284" mass="32576">MLVDDLSDDWCILEKYEALGRTRHRKLRQDHAAMGGTLKGKISTAQPTFPSIAPSHTMNKGSVPNTTKRRAAQRAFNIIEIVTNILLFLDPVTVASIERVNKTSQSAIDESPRLRRSSRPATTEQRTRFLLSRPNANVYSGICTGTFKTFEQNYRQHRERTGQTNLLFPLEGCPRFVYGFRRNTHNESVHGEVIFRIDSRQEAFALSGVESRPWRNVPLAGATHQVEVVLEYMVWRNAKGPGRRSLSKVPQSRRKSFWLRRPTLGRVVCLLRRFMMQEPGTWKP</sequence>
<evidence type="ECO:0000313" key="3">
    <source>
        <dbReference type="Proteomes" id="UP001305779"/>
    </source>
</evidence>
<organism evidence="2 3">
    <name type="scientific">Zasmidium cellare</name>
    <name type="common">Wine cellar mold</name>
    <name type="synonym">Racodium cellare</name>
    <dbReference type="NCBI Taxonomy" id="395010"/>
    <lineage>
        <taxon>Eukaryota</taxon>
        <taxon>Fungi</taxon>
        <taxon>Dikarya</taxon>
        <taxon>Ascomycota</taxon>
        <taxon>Pezizomycotina</taxon>
        <taxon>Dothideomycetes</taxon>
        <taxon>Dothideomycetidae</taxon>
        <taxon>Mycosphaerellales</taxon>
        <taxon>Mycosphaerellaceae</taxon>
        <taxon>Zasmidium</taxon>
    </lineage>
</organism>
<accession>A0ABR0EGY9</accession>
<keyword evidence="3" id="KW-1185">Reference proteome</keyword>
<evidence type="ECO:0008006" key="4">
    <source>
        <dbReference type="Google" id="ProtNLM"/>
    </source>
</evidence>